<keyword evidence="1 9" id="KW-0963">Cytoplasm</keyword>
<dbReference type="EMBL" id="FORM01000008">
    <property type="protein sequence ID" value="SFJ50127.1"/>
    <property type="molecule type" value="Genomic_DNA"/>
</dbReference>
<dbReference type="InterPro" id="IPR004821">
    <property type="entry name" value="Cyt_trans-like"/>
</dbReference>
<dbReference type="GO" id="GO:0004595">
    <property type="term" value="F:pantetheine-phosphate adenylyltransferase activity"/>
    <property type="evidence" value="ECO:0007669"/>
    <property type="project" value="UniProtKB-UniRule"/>
</dbReference>
<keyword evidence="12" id="KW-1185">Reference proteome</keyword>
<dbReference type="GO" id="GO:0005737">
    <property type="term" value="C:cytoplasm"/>
    <property type="evidence" value="ECO:0007669"/>
    <property type="project" value="UniProtKB-SubCell"/>
</dbReference>
<dbReference type="GO" id="GO:0005524">
    <property type="term" value="F:ATP binding"/>
    <property type="evidence" value="ECO:0007669"/>
    <property type="project" value="UniProtKB-KW"/>
</dbReference>
<dbReference type="PANTHER" id="PTHR21342:SF1">
    <property type="entry name" value="PHOSPHOPANTETHEINE ADENYLYLTRANSFERASE"/>
    <property type="match status" value="1"/>
</dbReference>
<protein>
    <recommendedName>
        <fullName evidence="9">Phosphopantetheine adenylyltransferase</fullName>
        <ecNumber evidence="9">2.7.7.3</ecNumber>
    </recommendedName>
    <alternativeName>
        <fullName evidence="9">Dephospho-CoA pyrophosphorylase</fullName>
    </alternativeName>
    <alternativeName>
        <fullName evidence="9">Pantetheine-phosphate adenylyltransferase</fullName>
        <shortName evidence="9">PPAT</shortName>
    </alternativeName>
</protein>
<name>A0A1I3RXV7_9FLAO</name>
<comment type="pathway">
    <text evidence="9">Cofactor biosynthesis; coenzyme A biosynthesis; CoA from (R)-pantothenate: step 4/5.</text>
</comment>
<evidence type="ECO:0000256" key="6">
    <source>
        <dbReference type="ARBA" id="ARBA00022842"/>
    </source>
</evidence>
<dbReference type="InterPro" id="IPR014729">
    <property type="entry name" value="Rossmann-like_a/b/a_fold"/>
</dbReference>
<evidence type="ECO:0000313" key="12">
    <source>
        <dbReference type="Proteomes" id="UP000199559"/>
    </source>
</evidence>
<feature type="binding site" evidence="9">
    <location>
        <position position="107"/>
    </location>
    <ligand>
        <name>ATP</name>
        <dbReference type="ChEBI" id="CHEBI:30616"/>
    </ligand>
</feature>
<dbReference type="PANTHER" id="PTHR21342">
    <property type="entry name" value="PHOSPHOPANTETHEINE ADENYLYLTRANSFERASE"/>
    <property type="match status" value="1"/>
</dbReference>
<dbReference type="GO" id="GO:0015937">
    <property type="term" value="P:coenzyme A biosynthetic process"/>
    <property type="evidence" value="ECO:0007669"/>
    <property type="project" value="UniProtKB-UniRule"/>
</dbReference>
<keyword evidence="7 9" id="KW-0173">Coenzyme A biosynthesis</keyword>
<evidence type="ECO:0000256" key="9">
    <source>
        <dbReference type="HAMAP-Rule" id="MF_00151"/>
    </source>
</evidence>
<comment type="subunit">
    <text evidence="9">Homohexamer.</text>
</comment>
<gene>
    <name evidence="9" type="primary">coaD</name>
    <name evidence="11" type="ORF">SAMN05443431_108172</name>
</gene>
<evidence type="ECO:0000313" key="11">
    <source>
        <dbReference type="EMBL" id="SFJ50127.1"/>
    </source>
</evidence>
<keyword evidence="4 9" id="KW-0547">Nucleotide-binding</keyword>
<dbReference type="SUPFAM" id="SSF52374">
    <property type="entry name" value="Nucleotidylyl transferase"/>
    <property type="match status" value="1"/>
</dbReference>
<sequence length="161" mass="18596">MLIETKKQNMRRALFPGSFDPITLGHYDIIRRGIKLFDEVIVAIGVNSEKKYMFSLEERKRFLEDTFKDEPKVKIVTYKGLTIDFCKVVDAQFILRGLRNPADFEFEKAIAHTNRKLSKIETVFLLTAARTSYISSSIVREVIRNNGDYTVLVPDSVRTNN</sequence>
<keyword evidence="2 9" id="KW-0808">Transferase</keyword>
<keyword evidence="5 9" id="KW-0067">ATP-binding</keyword>
<evidence type="ECO:0000256" key="2">
    <source>
        <dbReference type="ARBA" id="ARBA00022679"/>
    </source>
</evidence>
<evidence type="ECO:0000256" key="3">
    <source>
        <dbReference type="ARBA" id="ARBA00022695"/>
    </source>
</evidence>
<dbReference type="Pfam" id="PF01467">
    <property type="entry name" value="CTP_transf_like"/>
    <property type="match status" value="1"/>
</dbReference>
<feature type="binding site" evidence="9">
    <location>
        <begin position="18"/>
        <end position="19"/>
    </location>
    <ligand>
        <name>ATP</name>
        <dbReference type="ChEBI" id="CHEBI:30616"/>
    </ligand>
</feature>
<feature type="binding site" evidence="9">
    <location>
        <position position="96"/>
    </location>
    <ligand>
        <name>substrate</name>
    </ligand>
</feature>
<dbReference type="NCBIfam" id="TIGR00125">
    <property type="entry name" value="cyt_tran_rel"/>
    <property type="match status" value="1"/>
</dbReference>
<organism evidence="11 12">
    <name type="scientific">Olleya namhaensis</name>
    <dbReference type="NCBI Taxonomy" id="1144750"/>
    <lineage>
        <taxon>Bacteria</taxon>
        <taxon>Pseudomonadati</taxon>
        <taxon>Bacteroidota</taxon>
        <taxon>Flavobacteriia</taxon>
        <taxon>Flavobacteriales</taxon>
        <taxon>Flavobacteriaceae</taxon>
    </lineage>
</organism>
<dbReference type="PRINTS" id="PR01020">
    <property type="entry name" value="LPSBIOSNTHSS"/>
</dbReference>
<proteinExistence type="inferred from homology"/>
<dbReference type="HAMAP" id="MF_00151">
    <property type="entry name" value="PPAT_bact"/>
    <property type="match status" value="1"/>
</dbReference>
<feature type="binding site" evidence="9">
    <location>
        <position position="82"/>
    </location>
    <ligand>
        <name>substrate</name>
    </ligand>
</feature>
<dbReference type="STRING" id="1144750.SAMN05443431_108172"/>
<accession>A0A1I3RXV7</accession>
<evidence type="ECO:0000256" key="8">
    <source>
        <dbReference type="ARBA" id="ARBA00029346"/>
    </source>
</evidence>
<comment type="similarity">
    <text evidence="9">Belongs to the bacterial CoaD family.</text>
</comment>
<comment type="function">
    <text evidence="9">Reversibly transfers an adenylyl group from ATP to 4'-phosphopantetheine, yielding dephospho-CoA (dPCoA) and pyrophosphate.</text>
</comment>
<feature type="binding site" evidence="9">
    <location>
        <begin position="131"/>
        <end position="137"/>
    </location>
    <ligand>
        <name>ATP</name>
        <dbReference type="ChEBI" id="CHEBI:30616"/>
    </ligand>
</feature>
<feature type="binding site" evidence="9">
    <location>
        <position position="18"/>
    </location>
    <ligand>
        <name>substrate</name>
    </ligand>
</feature>
<evidence type="ECO:0000256" key="7">
    <source>
        <dbReference type="ARBA" id="ARBA00022993"/>
    </source>
</evidence>
<dbReference type="Proteomes" id="UP000199559">
    <property type="component" value="Unassembled WGS sequence"/>
</dbReference>
<feature type="binding site" evidence="9">
    <location>
        <position position="50"/>
    </location>
    <ligand>
        <name>substrate</name>
    </ligand>
</feature>
<feature type="domain" description="Cytidyltransferase-like" evidence="10">
    <location>
        <begin position="14"/>
        <end position="141"/>
    </location>
</feature>
<comment type="catalytic activity">
    <reaction evidence="8 9">
        <text>(R)-4'-phosphopantetheine + ATP + H(+) = 3'-dephospho-CoA + diphosphate</text>
        <dbReference type="Rhea" id="RHEA:19801"/>
        <dbReference type="ChEBI" id="CHEBI:15378"/>
        <dbReference type="ChEBI" id="CHEBI:30616"/>
        <dbReference type="ChEBI" id="CHEBI:33019"/>
        <dbReference type="ChEBI" id="CHEBI:57328"/>
        <dbReference type="ChEBI" id="CHEBI:61723"/>
        <dbReference type="EC" id="2.7.7.3"/>
    </reaction>
</comment>
<keyword evidence="3 9" id="KW-0548">Nucleotidyltransferase</keyword>
<reference evidence="12" key="1">
    <citation type="submission" date="2016-10" db="EMBL/GenBank/DDBJ databases">
        <authorList>
            <person name="Varghese N."/>
            <person name="Submissions S."/>
        </authorList>
    </citation>
    <scope>NUCLEOTIDE SEQUENCE [LARGE SCALE GENOMIC DNA]</scope>
    <source>
        <strain evidence="12">DSM 28881</strain>
    </source>
</reference>
<dbReference type="EC" id="2.7.7.3" evidence="9"/>
<dbReference type="UniPathway" id="UPA00241">
    <property type="reaction ID" value="UER00355"/>
</dbReference>
<evidence type="ECO:0000256" key="1">
    <source>
        <dbReference type="ARBA" id="ARBA00022490"/>
    </source>
</evidence>
<dbReference type="AlphaFoldDB" id="A0A1I3RXV7"/>
<evidence type="ECO:0000256" key="4">
    <source>
        <dbReference type="ARBA" id="ARBA00022741"/>
    </source>
</evidence>
<feature type="binding site" evidence="9">
    <location>
        <position position="26"/>
    </location>
    <ligand>
        <name>ATP</name>
        <dbReference type="ChEBI" id="CHEBI:30616"/>
    </ligand>
</feature>
<evidence type="ECO:0000256" key="5">
    <source>
        <dbReference type="ARBA" id="ARBA00022840"/>
    </source>
</evidence>
<comment type="cofactor">
    <cofactor evidence="9">
        <name>Mg(2+)</name>
        <dbReference type="ChEBI" id="CHEBI:18420"/>
    </cofactor>
</comment>
<feature type="site" description="Transition state stabilizer" evidence="9">
    <location>
        <position position="26"/>
    </location>
</feature>
<dbReference type="Gene3D" id="3.40.50.620">
    <property type="entry name" value="HUPs"/>
    <property type="match status" value="1"/>
</dbReference>
<feature type="binding site" evidence="9">
    <location>
        <begin position="97"/>
        <end position="99"/>
    </location>
    <ligand>
        <name>ATP</name>
        <dbReference type="ChEBI" id="CHEBI:30616"/>
    </ligand>
</feature>
<keyword evidence="6 9" id="KW-0460">Magnesium</keyword>
<comment type="subcellular location">
    <subcellularLocation>
        <location evidence="9">Cytoplasm</location>
    </subcellularLocation>
</comment>
<evidence type="ECO:0000259" key="10">
    <source>
        <dbReference type="Pfam" id="PF01467"/>
    </source>
</evidence>
<dbReference type="CDD" id="cd02163">
    <property type="entry name" value="PPAT"/>
    <property type="match status" value="1"/>
</dbReference>
<dbReference type="InterPro" id="IPR001980">
    <property type="entry name" value="PPAT"/>
</dbReference>
<dbReference type="NCBIfam" id="TIGR01510">
    <property type="entry name" value="coaD_prev_kdtB"/>
    <property type="match status" value="1"/>
</dbReference>